<keyword evidence="8" id="KW-0325">Glycoprotein</keyword>
<dbReference type="OrthoDB" id="6484170at2759"/>
<evidence type="ECO:0000313" key="13">
    <source>
        <dbReference type="EMBL" id="CAG4934753.1"/>
    </source>
</evidence>
<keyword evidence="3" id="KW-0964">Secreted</keyword>
<comment type="caution">
    <text evidence="13">The sequence shown here is derived from an EMBL/GenBank/DDBJ whole genome shotgun (WGS) entry which is preliminary data.</text>
</comment>
<keyword evidence="14" id="KW-1185">Reference proteome</keyword>
<evidence type="ECO:0000259" key="11">
    <source>
        <dbReference type="PROSITE" id="PS51211"/>
    </source>
</evidence>
<evidence type="ECO:0000256" key="10">
    <source>
        <dbReference type="SAM" id="SignalP"/>
    </source>
</evidence>
<dbReference type="GO" id="GO:0045735">
    <property type="term" value="F:nutrient reservoir activity"/>
    <property type="evidence" value="ECO:0007669"/>
    <property type="project" value="UniProtKB-KW"/>
</dbReference>
<comment type="caution">
    <text evidence="9">Lacks conserved residue(s) required for the propagation of feature annotation.</text>
</comment>
<feature type="chain" id="PRO_5035900729" evidence="10">
    <location>
        <begin position="19"/>
        <end position="4164"/>
    </location>
</feature>
<keyword evidence="7" id="KW-1015">Disulfide bond</keyword>
<proteinExistence type="predicted"/>
<name>A0A8S3W169_PARAO</name>
<dbReference type="Proteomes" id="UP000691718">
    <property type="component" value="Unassembled WGS sequence"/>
</dbReference>
<evidence type="ECO:0000256" key="8">
    <source>
        <dbReference type="ARBA" id="ARBA00023180"/>
    </source>
</evidence>
<protein>
    <submittedName>
        <fullName evidence="13">(apollo) hypothetical protein</fullName>
    </submittedName>
</protein>
<evidence type="ECO:0000256" key="4">
    <source>
        <dbReference type="ARBA" id="ARBA00022729"/>
    </source>
</evidence>
<evidence type="ECO:0000259" key="12">
    <source>
        <dbReference type="PROSITE" id="PS51233"/>
    </source>
</evidence>
<evidence type="ECO:0000256" key="2">
    <source>
        <dbReference type="ARBA" id="ARBA00022448"/>
    </source>
</evidence>
<evidence type="ECO:0000256" key="1">
    <source>
        <dbReference type="ARBA" id="ARBA00004613"/>
    </source>
</evidence>
<dbReference type="GO" id="GO:0005319">
    <property type="term" value="F:lipid transporter activity"/>
    <property type="evidence" value="ECO:0007669"/>
    <property type="project" value="InterPro"/>
</dbReference>
<dbReference type="InterPro" id="IPR001846">
    <property type="entry name" value="VWF_type-D"/>
</dbReference>
<dbReference type="Pfam" id="PF00094">
    <property type="entry name" value="VWD"/>
    <property type="match status" value="1"/>
</dbReference>
<evidence type="ECO:0000313" key="14">
    <source>
        <dbReference type="Proteomes" id="UP000691718"/>
    </source>
</evidence>
<dbReference type="Pfam" id="PF09172">
    <property type="entry name" value="Vit_open_b-sht"/>
    <property type="match status" value="1"/>
</dbReference>
<keyword evidence="2" id="KW-0813">Transport</keyword>
<evidence type="ECO:0000256" key="9">
    <source>
        <dbReference type="PROSITE-ProRule" id="PRU00557"/>
    </source>
</evidence>
<dbReference type="Pfam" id="PF01347">
    <property type="entry name" value="Vitellogenin_N"/>
    <property type="match status" value="1"/>
</dbReference>
<dbReference type="FunFam" id="2.20.50.20:FF:000007">
    <property type="entry name" value="von Willebrand factor type D domaincontaining protein"/>
    <property type="match status" value="1"/>
</dbReference>
<dbReference type="PANTHER" id="PTHR23345:SF15">
    <property type="entry name" value="VITELLOGENIN 1-RELATED"/>
    <property type="match status" value="1"/>
</dbReference>
<evidence type="ECO:0000256" key="3">
    <source>
        <dbReference type="ARBA" id="ARBA00022525"/>
    </source>
</evidence>
<dbReference type="InterPro" id="IPR009454">
    <property type="entry name" value="Lipid_transpt_open_b-sht"/>
</dbReference>
<dbReference type="InterPro" id="IPR050733">
    <property type="entry name" value="Vitellogenin/Apolipophorin"/>
</dbReference>
<dbReference type="GO" id="GO:0008289">
    <property type="term" value="F:lipid binding"/>
    <property type="evidence" value="ECO:0007669"/>
    <property type="project" value="UniProtKB-KW"/>
</dbReference>
<dbReference type="InterPro" id="IPR015255">
    <property type="entry name" value="Vitellinogen_open_b-sht"/>
</dbReference>
<comment type="subcellular location">
    <subcellularLocation>
        <location evidence="1">Secreted</location>
    </subcellularLocation>
</comment>
<dbReference type="SMART" id="SM00638">
    <property type="entry name" value="LPD_N"/>
    <property type="match status" value="1"/>
</dbReference>
<evidence type="ECO:0000256" key="6">
    <source>
        <dbReference type="ARBA" id="ARBA00023121"/>
    </source>
</evidence>
<accession>A0A8S3W169</accession>
<sequence length="4164" mass="476514">MYLCVIFVCLCIVSAAYGSGNSLKDPYICGPPSCAASEKFKYFSQTVYYYEYKVKVETYFAGSSNYRSWLDTKAQVKVQFISPCEGLLHLEDIILTDQDEYYPIERTEKFIQALSQFDLRFAFHDGIISEICPDNLEEDWVLNFKRAILSLFQNSMKRFDINFNGVEQDIHGTCNVEYTVRGQENTSLILVKKRDLALCTDRYKYMSILQTVRYDFQSKFQTWPVLKSESKCRITVDHNIYKAVNCRERHLFEPFSGKNSGAISTVIQDLELIKELNKTDIEVMESQPKAWSVIQKRSNILHHHTPQNKGDTGELKSARDVLKLLCLVKQTPDGEMTSVDENMDSGSIVGLWGRLVRSARKLHHPALAQLLLRAPTICPAATKHILDALPYIASTGSVELIKDKVVNEDVDKETRHEWLMSMAMIPRPKVEMLKSTLELLQKQKNDKVISFTVSSMMHSYCKHSGKSLRECCEEEIPKQILEVFQSIVTEVTGRGLTNAPREDRDKLVYAIKALGNIGGFKQEFADVLINIIGDALVPVPIRLTAIDAFRRTPCTETREYFLETFREDLVDIEVRLASYLQVMRCPDLSIIRRIFHALRNEPVNQAATFVWSHLNNLGQSSLPSRVEIQGLLSGNTMPQLEDSPDFRMFSRNYEQSVFFDQYNAGGNYEANVVFSPDSYIPRSVSLNLTVDMFGESINLLEIKARGEGFERYFETFFGKNGPFSKNELTKKVSNLRFFRSANEADELQGKIDDLGYKNNALKHRYPMAELGIKVFGNEISFWSAEGSDEIVKSLERLNPKLRILEILSGKEIKYNKASLFLDTTFSVPTGCGLPLNMNLMGTSYVDTKMSGTVVDKYEQSGNLEFAGMIRPSVAVNIAATMGVVASTLTSSGIRLNARLYTATSVEAKLSVRGLNMLRLDLSLPRDKQEIFAAKSELIILHGDKELQQQGLNRNRIEQNTCSWSTFDKAIGIKVCASYQFPNMTNLPNAPYFIMSGPAKYILSLEKADPSAKTYAFQYKWSRNATTDVIGFSFDTPNSKEKRMIDASMIISNTSSSASLTLQSARSTLKAKAMYKNKQYDKSLEASLDVDGRKQFDTVMSLKRHDIKYGYVWLPHAYWVINNETIAELSGSVKVKTKSEVTQWDITTDFQTRQLASRLIGYYTLNGPTHGAKLQLDYQFYRNPKQTIRLEGVYSERIIGYRHDLYGELAMEFTAYPGYNFYSVLRNVKTQSHMDIGFNVSASRQQKSEPAFTFILRRIDKLNGVKLNTEIAMTRSQKPIYFKFQFEEIGPKYSALAVLNFNPKSREIMLSGYLFAPPGSQLYVDAELNVTLPTLHPCTLKAKLHEKQANEFQLNAVGIWFTGVDYNVDALYQDQSKTNLASHRVKVIINSSHFKDISVDARFTQDNRQITFIGQGEYNEDSYRTLIRYVLLSEQNFTTYVEMDVSGQTYSLNLNADLNNNTNLNMDLHIDQLRDVQISYQRWNSDSQKRLSASINWDANRDPSQKLSVDIQLDRLAKWHRAGRLTLHYPGRLINGEYEFLLKDWFCEWHVRMGWASDATVLWRVKMYSEARDQTVYALLSSLDTPFAGWRDTSFNVMWRYHDNLQALNGSMNWQEDYLAFSLLADYLFKTNEFYGEINALVNSTIPTLPKAAAIAKHRVVWKKSADTLLSFQYNEDGMLMINSSWHLDRGQNENNITGRVMIITPFQGYRKGFLRTEFVLGHKRDIKGVTYLDLEEKVVKIYVDGYMRRVTNCMLVINVTSPVGELSRMSARFGFVEKDRHLVAMVVTPNSTTGIEVLLKLVSMQDFHVFGHVALPVQYLDRAVVTAKRAPEEVDFRVGWAEMDFGFTGIWHWRSLLNFVYVYKLYTPLDGFEENGLVLKNVFGNGLDTELSMRLSKHKFGIAILLVDNGKGLLDVLNDRFRHKPGDPDMFVENFDTTASVVLDTLYYPTITFHSHMMKFVGPDEEDILEANATLCLPEKPPIVLTDVFILEQYTVMRNTLNLVTPFQAIKELKSVYTVDITLGEKFNVTCVALLYNGTYWHEISYKIFYEYECGEDDAYQSYLASVGIATPLAVLPGLEARVSARLEDALWKMGADIAMPSFSVTAVARLELDDPFVETSGSLNLTSVYLEDYFIKMEFKKDFSDVESMVGGGIQIQQGDQNNYLFADAVWRPPPSRHVRFKARGALVPVLAPSDLLLQYSDENTQKTLTLDFTTAENYYSLKADQRPTSLSVALSSPHKGFRAMKIITKFDKDDVIGSFVTDTTEYSITGKVLNRQPLEISLVLIPKGQGQQIRVRMKFEASRTVYGLSAHVVGPVEATVHAKVELESNFTDINFKVDMPQVKDKEIFFKSRVDSYPGLRRVMSVQASTPLKKLGYLKGDTDFVFGPKTGYLLCKYELPDMKGNGDLKWSFLLGDLYIRALGQQLVRQLQKSVDLDIFFGNSTTPDKLVKTNAGFRMDLDRVWQIGANASFGYIPDKRINLIINAILPKPNVDVHTLYIDGDMGTSEKPEKVLEAEYRTDVTKIVTAIRGKILSLEESLDSNARITWTSNSEYKDVDNILSYKWDVNGSKHVDYTLTTPLYVKEPTFNIKGSYQKDMVHGYQILKGTMHRPGSSQIGELDLRYGGFKHTDGHFNLSTPFHKLPWLKSIFDINNLEEYSDNKVDLFWPNKSASVNTTHVYTKRESGFTQTGVISLSVPLNTQHLVNTQYYYVEDDKSSNGNATIDFDHERFAQGSFVQVLSKSERNLDLSTTNIEVENIHTPVGIKYIHEFDDTGNIDVKQATIFHLQNATKFNVTGKLDVLNYDIGKKLKLTAIHGNRTWSFDNKYETLEKQLTQGSKIQWAEDVWIDYDIHVTNMSVEDTESQELVMKLRYPLRSLSVAALYRLQDSLLEGDARLLWNVREENKTAHVRARWDNPPTEEGNLHDVYLALSHPSFKKDVTIKGQYLTTPAVMSNLSIELQYSDYETEYLKLQSILTDNSNGPIRDYKFALTCTHPSTNLALDMKSDINIQSKWYYMNTFYRFQKSLFYEKLRQHKMLIDMNKSAVNWERANETYYYKVNGSWELVYPFYRINGLVLHPNGNDTVFGELSMVDKSLIGHYNSTDDISYHLIGKIVDTRSAKLNAWRDFDDVSTVDLASYIRLNHSRLLTSSIIWRPQIFSEIKSQALYTLKLLYSQVNETLMIIKEAPMESHLALRAIWIDAKPRIRDFLDDLNDLHVIKDDLDEFERFLNESYNNNDFYVKDVVEFTYYVLDEMAIRNHLEGLPGFVNDMWGMMGNTSQSIKQSLTYIVDTIKMAYSNFLESVNKVLEADFMELVSERLEAMILQYDNFVRDLHMKLLEYWEETWVNATSRLSIYWHELLKSIEPLFFKILHYTESFVFTVWKGVMDFFYNRTQELTDSPYFNYVSTFGHEMDKIYKDLVNNDLITNIKKYSKKLWNVVWSKIEKYIPFKDEFKQLYAEFRNAWENFLKTPQVVYVIEKYNEAYVRLKWWYDYFLIGEALEKVWEILYAKLTDMAKTALQYEELHRTPKTNFIFDPHVGEILLEQKLPMSWHAFNRTPDFSEIAEYRAVRDFMDDWLISNRSIWSYYYEIRPYMDLDNVVPPFTGMAMMTAQGTLVTFDKQVFTICEGGTFLLTKDYRNNNFTVLMESNEQGLYDLVVLTKRNLIYVDLYKEQVSLGRDSPLTLPAVVEEWLVDRQADLLIIEGRSELDVQCNLLFRTCKLQVSGWHYATLGGLLGTYNNEQYDEQQLPNGTLNANVPTLAKGWSLRTGAAPAYTRQLSNDTQCDKFFSNKVSPLHPCFTVIDAQPFHEECMRGIDACALANAYLELCAQQHVPTHIPDHCVQCTTAQGDVVEEGSFVQLESPPNSTDVVFVIEAEQCNKNIRKAKNIDLFIEAFDSKLQGSGFSDNRYAVVVYGGRGVFRRPRALYVRNRLFADAVAVPAHFDAFHIEKGNGSEGSGAEADVFEALRFASALPLRAAAPRALLLLPCARCRAAAMHLDYSTIYHNLMENSITLHILMNDEFTLSKKRVAKYLFGVDSTLAYTNKDYERLVGDFGLRKQVKLPKDKLGMCTSLAMETNGSVWAGAKLSGERGAARRFATVVGARAARSARACAPARCECRASRLHCRPCRDTDPLELSFWNSDDIDELIDLAMDPPNLPSFR</sequence>
<keyword evidence="5" id="KW-0445">Lipid transport</keyword>
<dbReference type="SMART" id="SM01169">
    <property type="entry name" value="DUF1943"/>
    <property type="match status" value="1"/>
</dbReference>
<dbReference type="PROSITE" id="PS51233">
    <property type="entry name" value="VWFD"/>
    <property type="match status" value="1"/>
</dbReference>
<dbReference type="EMBL" id="CAJQZP010000049">
    <property type="protein sequence ID" value="CAG4934753.1"/>
    <property type="molecule type" value="Genomic_DNA"/>
</dbReference>
<feature type="domain" description="Vitellogenin" evidence="11">
    <location>
        <begin position="42"/>
        <end position="684"/>
    </location>
</feature>
<evidence type="ECO:0000256" key="5">
    <source>
        <dbReference type="ARBA" id="ARBA00023055"/>
    </source>
</evidence>
<organism evidence="13 14">
    <name type="scientific">Parnassius apollo</name>
    <name type="common">Apollo butterfly</name>
    <name type="synonym">Papilio apollo</name>
    <dbReference type="NCBI Taxonomy" id="110799"/>
    <lineage>
        <taxon>Eukaryota</taxon>
        <taxon>Metazoa</taxon>
        <taxon>Ecdysozoa</taxon>
        <taxon>Arthropoda</taxon>
        <taxon>Hexapoda</taxon>
        <taxon>Insecta</taxon>
        <taxon>Pterygota</taxon>
        <taxon>Neoptera</taxon>
        <taxon>Endopterygota</taxon>
        <taxon>Lepidoptera</taxon>
        <taxon>Glossata</taxon>
        <taxon>Ditrysia</taxon>
        <taxon>Papilionoidea</taxon>
        <taxon>Papilionidae</taxon>
        <taxon>Parnassiinae</taxon>
        <taxon>Parnassini</taxon>
        <taxon>Parnassius</taxon>
        <taxon>Parnassius</taxon>
    </lineage>
</organism>
<dbReference type="Pfam" id="PF06448">
    <property type="entry name" value="DUF1081"/>
    <property type="match status" value="1"/>
</dbReference>
<dbReference type="SMART" id="SM00216">
    <property type="entry name" value="VWD"/>
    <property type="match status" value="1"/>
</dbReference>
<reference evidence="13" key="1">
    <citation type="submission" date="2021-04" db="EMBL/GenBank/DDBJ databases">
        <authorList>
            <person name="Tunstrom K."/>
        </authorList>
    </citation>
    <scope>NUCLEOTIDE SEQUENCE</scope>
</reference>
<gene>
    <name evidence="13" type="ORF">PAPOLLO_LOCUS867</name>
</gene>
<feature type="signal peptide" evidence="10">
    <location>
        <begin position="1"/>
        <end position="18"/>
    </location>
</feature>
<dbReference type="PROSITE" id="PS51211">
    <property type="entry name" value="VITELLOGENIN"/>
    <property type="match status" value="1"/>
</dbReference>
<dbReference type="PANTHER" id="PTHR23345">
    <property type="entry name" value="VITELLOGENIN-RELATED"/>
    <property type="match status" value="1"/>
</dbReference>
<feature type="domain" description="VWFD" evidence="12">
    <location>
        <begin position="3607"/>
        <end position="3774"/>
    </location>
</feature>
<dbReference type="GO" id="GO:0005576">
    <property type="term" value="C:extracellular region"/>
    <property type="evidence" value="ECO:0007669"/>
    <property type="project" value="UniProtKB-SubCell"/>
</dbReference>
<keyword evidence="6" id="KW-0446">Lipid-binding</keyword>
<dbReference type="InterPro" id="IPR001747">
    <property type="entry name" value="Vitellogenin_N"/>
</dbReference>
<keyword evidence="4 10" id="KW-0732">Signal</keyword>
<evidence type="ECO:0000256" key="7">
    <source>
        <dbReference type="ARBA" id="ARBA00023157"/>
    </source>
</evidence>